<evidence type="ECO:0000313" key="2">
    <source>
        <dbReference type="EMBL" id="GAA3390824.1"/>
    </source>
</evidence>
<dbReference type="Proteomes" id="UP001501676">
    <property type="component" value="Unassembled WGS sequence"/>
</dbReference>
<keyword evidence="1" id="KW-1133">Transmembrane helix</keyword>
<accession>A0ABP6T372</accession>
<protein>
    <recommendedName>
        <fullName evidence="4">Integral membrane protein</fullName>
    </recommendedName>
</protein>
<gene>
    <name evidence="2" type="ORF">GCM10020369_46310</name>
</gene>
<sequence>MTIATPIATDRLLRLALRIDGVASGALGVGLLALAGVAEDRLGASTALTVSVGIFLVLFGAALVLLAARPRIPPAAVWVIIIGNLGWVAESVILAVSDDLTGLGVALTLAQAAAVLVFADLEYAGLRRAMRR</sequence>
<evidence type="ECO:0008006" key="4">
    <source>
        <dbReference type="Google" id="ProtNLM"/>
    </source>
</evidence>
<name>A0ABP6T372_9ACTN</name>
<keyword evidence="3" id="KW-1185">Reference proteome</keyword>
<evidence type="ECO:0000256" key="1">
    <source>
        <dbReference type="SAM" id="Phobius"/>
    </source>
</evidence>
<feature type="transmembrane region" description="Helical" evidence="1">
    <location>
        <begin position="102"/>
        <end position="123"/>
    </location>
</feature>
<feature type="transmembrane region" description="Helical" evidence="1">
    <location>
        <begin position="21"/>
        <end position="38"/>
    </location>
</feature>
<feature type="transmembrane region" description="Helical" evidence="1">
    <location>
        <begin position="75"/>
        <end position="96"/>
    </location>
</feature>
<feature type="transmembrane region" description="Helical" evidence="1">
    <location>
        <begin position="44"/>
        <end position="68"/>
    </location>
</feature>
<proteinExistence type="predicted"/>
<dbReference type="EMBL" id="BAAAYN010000029">
    <property type="protein sequence ID" value="GAA3390824.1"/>
    <property type="molecule type" value="Genomic_DNA"/>
</dbReference>
<comment type="caution">
    <text evidence="2">The sequence shown here is derived from an EMBL/GenBank/DDBJ whole genome shotgun (WGS) entry which is preliminary data.</text>
</comment>
<evidence type="ECO:0000313" key="3">
    <source>
        <dbReference type="Proteomes" id="UP001501676"/>
    </source>
</evidence>
<keyword evidence="1" id="KW-0472">Membrane</keyword>
<keyword evidence="1" id="KW-0812">Transmembrane</keyword>
<reference evidence="3" key="1">
    <citation type="journal article" date="2019" name="Int. J. Syst. Evol. Microbiol.">
        <title>The Global Catalogue of Microorganisms (GCM) 10K type strain sequencing project: providing services to taxonomists for standard genome sequencing and annotation.</title>
        <authorList>
            <consortium name="The Broad Institute Genomics Platform"/>
            <consortium name="The Broad Institute Genome Sequencing Center for Infectious Disease"/>
            <person name="Wu L."/>
            <person name="Ma J."/>
        </authorList>
    </citation>
    <scope>NUCLEOTIDE SEQUENCE [LARGE SCALE GENOMIC DNA]</scope>
    <source>
        <strain evidence="3">JCM 9458</strain>
    </source>
</reference>
<dbReference type="RefSeq" id="WP_345730277.1">
    <property type="nucleotide sequence ID" value="NZ_BAAAYN010000029.1"/>
</dbReference>
<organism evidence="2 3">
    <name type="scientific">Cryptosporangium minutisporangium</name>
    <dbReference type="NCBI Taxonomy" id="113569"/>
    <lineage>
        <taxon>Bacteria</taxon>
        <taxon>Bacillati</taxon>
        <taxon>Actinomycetota</taxon>
        <taxon>Actinomycetes</taxon>
        <taxon>Cryptosporangiales</taxon>
        <taxon>Cryptosporangiaceae</taxon>
        <taxon>Cryptosporangium</taxon>
    </lineage>
</organism>